<gene>
    <name evidence="2" type="ORF">CISIN_1g037464mg</name>
</gene>
<feature type="non-terminal residue" evidence="2">
    <location>
        <position position="1"/>
    </location>
</feature>
<evidence type="ECO:0000313" key="2">
    <source>
        <dbReference type="EMBL" id="KDO72264.1"/>
    </source>
</evidence>
<evidence type="ECO:0000256" key="1">
    <source>
        <dbReference type="SAM" id="MobiDB-lite"/>
    </source>
</evidence>
<name>A0A067FY03_CITSI</name>
<proteinExistence type="predicted"/>
<dbReference type="AlphaFoldDB" id="A0A067FY03"/>
<feature type="region of interest" description="Disordered" evidence="1">
    <location>
        <begin position="54"/>
        <end position="80"/>
    </location>
</feature>
<reference evidence="2 3" key="1">
    <citation type="submission" date="2014-04" db="EMBL/GenBank/DDBJ databases">
        <authorList>
            <consortium name="International Citrus Genome Consortium"/>
            <person name="Gmitter F."/>
            <person name="Chen C."/>
            <person name="Farmerie W."/>
            <person name="Harkins T."/>
            <person name="Desany B."/>
            <person name="Mohiuddin M."/>
            <person name="Kodira C."/>
            <person name="Borodovsky M."/>
            <person name="Lomsadze A."/>
            <person name="Burns P."/>
            <person name="Jenkins J."/>
            <person name="Prochnik S."/>
            <person name="Shu S."/>
            <person name="Chapman J."/>
            <person name="Pitluck S."/>
            <person name="Schmutz J."/>
            <person name="Rokhsar D."/>
        </authorList>
    </citation>
    <scope>NUCLEOTIDE SEQUENCE</scope>
</reference>
<organism evidence="2 3">
    <name type="scientific">Citrus sinensis</name>
    <name type="common">Sweet orange</name>
    <name type="synonym">Citrus aurantium var. sinensis</name>
    <dbReference type="NCBI Taxonomy" id="2711"/>
    <lineage>
        <taxon>Eukaryota</taxon>
        <taxon>Viridiplantae</taxon>
        <taxon>Streptophyta</taxon>
        <taxon>Embryophyta</taxon>
        <taxon>Tracheophyta</taxon>
        <taxon>Spermatophyta</taxon>
        <taxon>Magnoliopsida</taxon>
        <taxon>eudicotyledons</taxon>
        <taxon>Gunneridae</taxon>
        <taxon>Pentapetalae</taxon>
        <taxon>rosids</taxon>
        <taxon>malvids</taxon>
        <taxon>Sapindales</taxon>
        <taxon>Rutaceae</taxon>
        <taxon>Aurantioideae</taxon>
        <taxon>Citrus</taxon>
    </lineage>
</organism>
<keyword evidence="3" id="KW-1185">Reference proteome</keyword>
<evidence type="ECO:0000313" key="3">
    <source>
        <dbReference type="Proteomes" id="UP000027120"/>
    </source>
</evidence>
<dbReference type="EMBL" id="KK784887">
    <property type="protein sequence ID" value="KDO72264.1"/>
    <property type="molecule type" value="Genomic_DNA"/>
</dbReference>
<protein>
    <submittedName>
        <fullName evidence="2">Uncharacterized protein</fullName>
    </submittedName>
</protein>
<sequence>WKVLIMLPQPVPATRLQEQHSPVVTHQRDILAHPFRTIITHILELTVHTHTASTAATTSMERARAGASTASTARAGGAST</sequence>
<dbReference type="Proteomes" id="UP000027120">
    <property type="component" value="Unassembled WGS sequence"/>
</dbReference>
<dbReference type="SMR" id="A0A067FY03"/>
<accession>A0A067FY03</accession>
<feature type="non-terminal residue" evidence="2">
    <location>
        <position position="80"/>
    </location>
</feature>